<organism evidence="1 2">
    <name type="scientific">Camellia sinensis</name>
    <name type="common">Tea plant</name>
    <name type="synonym">Thea sinensis</name>
    <dbReference type="NCBI Taxonomy" id="4442"/>
    <lineage>
        <taxon>Eukaryota</taxon>
        <taxon>Viridiplantae</taxon>
        <taxon>Streptophyta</taxon>
        <taxon>Embryophyta</taxon>
        <taxon>Tracheophyta</taxon>
        <taxon>Spermatophyta</taxon>
        <taxon>Magnoliopsida</taxon>
        <taxon>eudicotyledons</taxon>
        <taxon>Gunneridae</taxon>
        <taxon>Pentapetalae</taxon>
        <taxon>asterids</taxon>
        <taxon>Ericales</taxon>
        <taxon>Theaceae</taxon>
        <taxon>Camellia</taxon>
    </lineage>
</organism>
<evidence type="ECO:0000313" key="1">
    <source>
        <dbReference type="EMBL" id="KAF5953212.1"/>
    </source>
</evidence>
<dbReference type="Proteomes" id="UP000593564">
    <property type="component" value="Unassembled WGS sequence"/>
</dbReference>
<evidence type="ECO:0000313" key="2">
    <source>
        <dbReference type="Proteomes" id="UP000593564"/>
    </source>
</evidence>
<proteinExistence type="predicted"/>
<protein>
    <submittedName>
        <fullName evidence="1">Uncharacterized protein</fullName>
    </submittedName>
</protein>
<comment type="caution">
    <text evidence="1">The sequence shown here is derived from an EMBL/GenBank/DDBJ whole genome shotgun (WGS) entry which is preliminary data.</text>
</comment>
<gene>
    <name evidence="1" type="ORF">HYC85_011156</name>
</gene>
<sequence length="104" mass="11718">MSPHQAYHPIAPLKPKRHSKLNLLALLVSHILGVNTQKSGSIHINELFTIDHMNETQICKPVKQQSVAGGVLLKNSVNSLTGEKLSEMREHEKLSEMREREELC</sequence>
<dbReference type="EMBL" id="JACBKZ010000004">
    <property type="protein sequence ID" value="KAF5953212.1"/>
    <property type="molecule type" value="Genomic_DNA"/>
</dbReference>
<keyword evidence="2" id="KW-1185">Reference proteome</keyword>
<reference evidence="1 2" key="2">
    <citation type="submission" date="2020-07" db="EMBL/GenBank/DDBJ databases">
        <title>Genome assembly of wild tea tree DASZ reveals pedigree and selection history of tea varieties.</title>
        <authorList>
            <person name="Zhang W."/>
        </authorList>
    </citation>
    <scope>NUCLEOTIDE SEQUENCE [LARGE SCALE GENOMIC DNA]</scope>
    <source>
        <strain evidence="2">cv. G240</strain>
        <tissue evidence="1">Leaf</tissue>
    </source>
</reference>
<accession>A0A7J7HJZ9</accession>
<dbReference type="AlphaFoldDB" id="A0A7J7HJZ9"/>
<name>A0A7J7HJZ9_CAMSI</name>
<reference evidence="2" key="1">
    <citation type="journal article" date="2020" name="Nat. Commun.">
        <title>Genome assembly of wild tea tree DASZ reveals pedigree and selection history of tea varieties.</title>
        <authorList>
            <person name="Zhang W."/>
            <person name="Zhang Y."/>
            <person name="Qiu H."/>
            <person name="Guo Y."/>
            <person name="Wan H."/>
            <person name="Zhang X."/>
            <person name="Scossa F."/>
            <person name="Alseekh S."/>
            <person name="Zhang Q."/>
            <person name="Wang P."/>
            <person name="Xu L."/>
            <person name="Schmidt M.H."/>
            <person name="Jia X."/>
            <person name="Li D."/>
            <person name="Zhu A."/>
            <person name="Guo F."/>
            <person name="Chen W."/>
            <person name="Ni D."/>
            <person name="Usadel B."/>
            <person name="Fernie A.R."/>
            <person name="Wen W."/>
        </authorList>
    </citation>
    <scope>NUCLEOTIDE SEQUENCE [LARGE SCALE GENOMIC DNA]</scope>
    <source>
        <strain evidence="2">cv. G240</strain>
    </source>
</reference>